<evidence type="ECO:0000313" key="2">
    <source>
        <dbReference type="Proteomes" id="UP000010716"/>
    </source>
</evidence>
<dbReference type="Proteomes" id="UP000010716">
    <property type="component" value="Unassembled WGS sequence"/>
</dbReference>
<name>F5LB98_CALTT</name>
<dbReference type="AlphaFoldDB" id="F5LB98"/>
<accession>F5LB98</accession>
<proteinExistence type="predicted"/>
<organism evidence="1 2">
    <name type="scientific">Caldalkalibacillus thermarum (strain TA2.A1)</name>
    <dbReference type="NCBI Taxonomy" id="986075"/>
    <lineage>
        <taxon>Bacteria</taxon>
        <taxon>Bacillati</taxon>
        <taxon>Bacillota</taxon>
        <taxon>Bacilli</taxon>
        <taxon>Bacillales</taxon>
        <taxon>Bacillaceae</taxon>
        <taxon>Caldalkalibacillus</taxon>
    </lineage>
</organism>
<protein>
    <submittedName>
        <fullName evidence="1">Uncharacterized protein</fullName>
    </submittedName>
</protein>
<gene>
    <name evidence="1" type="ORF">CathTA2_0086</name>
</gene>
<dbReference type="EMBL" id="AFCE01000228">
    <property type="protein sequence ID" value="EGL81385.1"/>
    <property type="molecule type" value="Genomic_DNA"/>
</dbReference>
<reference evidence="1 2" key="1">
    <citation type="journal article" date="2011" name="J. Bacteriol.">
        <title>Draft genome sequence of the thermoalkaliphilic Caldalkalibacillus thermarum strain TA2.A1.</title>
        <authorList>
            <person name="Kalamorz F."/>
            <person name="Keis S."/>
            <person name="McMillan D.G."/>
            <person name="Olsson K."/>
            <person name="Stanton J.A."/>
            <person name="Stockwell P."/>
            <person name="Black M.A."/>
            <person name="Klingeman D.M."/>
            <person name="Land M.L."/>
            <person name="Han C.S."/>
            <person name="Martin S.L."/>
            <person name="Becher S.A."/>
            <person name="Peddie C.J."/>
            <person name="Morgan H.W."/>
            <person name="Matthies D."/>
            <person name="Preiss L."/>
            <person name="Meier T."/>
            <person name="Brown S.D."/>
            <person name="Cook G.M."/>
        </authorList>
    </citation>
    <scope>NUCLEOTIDE SEQUENCE [LARGE SCALE GENOMIC DNA]</scope>
    <source>
        <strain evidence="1 2">TA2.A1</strain>
    </source>
</reference>
<comment type="caution">
    <text evidence="1">The sequence shown here is derived from an EMBL/GenBank/DDBJ whole genome shotgun (WGS) entry which is preliminary data.</text>
</comment>
<sequence length="42" mass="4614">MALPRASLHYLDAQELKIETGDSLTWLLMKSNIGLATSIRGV</sequence>
<evidence type="ECO:0000313" key="1">
    <source>
        <dbReference type="EMBL" id="EGL81385.1"/>
    </source>
</evidence>